<dbReference type="GO" id="GO:0055085">
    <property type="term" value="P:transmembrane transport"/>
    <property type="evidence" value="ECO:0000318"/>
    <property type="project" value="GO_Central"/>
</dbReference>
<dbReference type="InterPro" id="IPR050352">
    <property type="entry name" value="ABCG_transporters"/>
</dbReference>
<dbReference type="HOGENOM" id="CLU_000604_57_6_1"/>
<dbReference type="GeneID" id="7441759"/>
<evidence type="ECO:0000256" key="1">
    <source>
        <dbReference type="ARBA" id="ARBA00004141"/>
    </source>
</evidence>
<dbReference type="InterPro" id="IPR003439">
    <property type="entry name" value="ABC_transporter-like_ATP-bd"/>
</dbReference>
<dbReference type="OMA" id="SSAYGCC"/>
<dbReference type="SMART" id="SM00382">
    <property type="entry name" value="AAA"/>
    <property type="match status" value="1"/>
</dbReference>
<dbReference type="PROSITE" id="PS50893">
    <property type="entry name" value="ABC_TRANSPORTER_2"/>
    <property type="match status" value="1"/>
</dbReference>
<dbReference type="Gene3D" id="3.40.50.300">
    <property type="entry name" value="P-loop containing nucleotide triphosphate hydrolases"/>
    <property type="match status" value="1"/>
</dbReference>
<accession>B8BX45</accession>
<dbReference type="GO" id="GO:0005524">
    <property type="term" value="F:ATP binding"/>
    <property type="evidence" value="ECO:0007669"/>
    <property type="project" value="UniProtKB-KW"/>
</dbReference>
<dbReference type="PANTHER" id="PTHR48041:SF41">
    <property type="entry name" value="ABC TRANSPORTER G FAMILY"/>
    <property type="match status" value="1"/>
</dbReference>
<dbReference type="PROSITE" id="PS00211">
    <property type="entry name" value="ABC_TRANSPORTER_1"/>
    <property type="match status" value="1"/>
</dbReference>
<evidence type="ECO:0000256" key="6">
    <source>
        <dbReference type="ARBA" id="ARBA00022989"/>
    </source>
</evidence>
<evidence type="ECO:0000256" key="4">
    <source>
        <dbReference type="ARBA" id="ARBA00022741"/>
    </source>
</evidence>
<gene>
    <name evidence="10" type="ORF">THAPSDRAFT_261690</name>
</gene>
<evidence type="ECO:0000256" key="3">
    <source>
        <dbReference type="ARBA" id="ARBA00022692"/>
    </source>
</evidence>
<dbReference type="RefSeq" id="XP_002288206.1">
    <property type="nucleotide sequence ID" value="XM_002288170.1"/>
</dbReference>
<keyword evidence="3 8" id="KW-0812">Transmembrane</keyword>
<dbReference type="Pfam" id="PF19055">
    <property type="entry name" value="ABC2_membrane_7"/>
    <property type="match status" value="1"/>
</dbReference>
<protein>
    <submittedName>
        <fullName evidence="10">ABC transporter</fullName>
    </submittedName>
</protein>
<evidence type="ECO:0000256" key="2">
    <source>
        <dbReference type="ARBA" id="ARBA00022448"/>
    </source>
</evidence>
<dbReference type="STRING" id="35128.B8BX45"/>
<feature type="non-terminal residue" evidence="10">
    <location>
        <position position="598"/>
    </location>
</feature>
<dbReference type="InterPro" id="IPR017871">
    <property type="entry name" value="ABC_transporter-like_CS"/>
</dbReference>
<dbReference type="GO" id="GO:0140359">
    <property type="term" value="F:ABC-type transporter activity"/>
    <property type="evidence" value="ECO:0007669"/>
    <property type="project" value="InterPro"/>
</dbReference>
<evidence type="ECO:0000256" key="8">
    <source>
        <dbReference type="SAM" id="Phobius"/>
    </source>
</evidence>
<evidence type="ECO:0000259" key="9">
    <source>
        <dbReference type="PROSITE" id="PS50893"/>
    </source>
</evidence>
<keyword evidence="11" id="KW-1185">Reference proteome</keyword>
<dbReference type="GO" id="GO:0016887">
    <property type="term" value="F:ATP hydrolysis activity"/>
    <property type="evidence" value="ECO:0007669"/>
    <property type="project" value="InterPro"/>
</dbReference>
<name>B8BX45_THAPS</name>
<evidence type="ECO:0000313" key="10">
    <source>
        <dbReference type="EMBL" id="EED93642.1"/>
    </source>
</evidence>
<dbReference type="InterPro" id="IPR013525">
    <property type="entry name" value="ABC2_TM"/>
</dbReference>
<evidence type="ECO:0000256" key="5">
    <source>
        <dbReference type="ARBA" id="ARBA00022840"/>
    </source>
</evidence>
<dbReference type="AlphaFoldDB" id="B8BX45"/>
<keyword evidence="2" id="KW-0813">Transport</keyword>
<dbReference type="Pfam" id="PF01061">
    <property type="entry name" value="ABC2_membrane"/>
    <property type="match status" value="1"/>
</dbReference>
<dbReference type="KEGG" id="tps:THAPSDRAFT_261690"/>
<dbReference type="PaxDb" id="35128-Thaps261690"/>
<comment type="subcellular location">
    <subcellularLocation>
        <location evidence="1">Membrane</location>
        <topology evidence="1">Multi-pass membrane protein</topology>
    </subcellularLocation>
</comment>
<evidence type="ECO:0000256" key="7">
    <source>
        <dbReference type="ARBA" id="ARBA00023136"/>
    </source>
</evidence>
<dbReference type="EMBL" id="CM000640">
    <property type="protein sequence ID" value="EED93642.1"/>
    <property type="molecule type" value="Genomic_DNA"/>
</dbReference>
<evidence type="ECO:0000313" key="11">
    <source>
        <dbReference type="Proteomes" id="UP000001449"/>
    </source>
</evidence>
<dbReference type="InParanoid" id="B8BX45"/>
<feature type="non-terminal residue" evidence="10">
    <location>
        <position position="1"/>
    </location>
</feature>
<dbReference type="SUPFAM" id="SSF52540">
    <property type="entry name" value="P-loop containing nucleoside triphosphate hydrolases"/>
    <property type="match status" value="1"/>
</dbReference>
<dbReference type="GO" id="GO:0042626">
    <property type="term" value="F:ATPase-coupled transmembrane transporter activity"/>
    <property type="evidence" value="ECO:0000318"/>
    <property type="project" value="GO_Central"/>
</dbReference>
<dbReference type="Proteomes" id="UP000001449">
    <property type="component" value="Chromosome 3"/>
</dbReference>
<feature type="domain" description="ABC transporter" evidence="9">
    <location>
        <begin position="1"/>
        <end position="240"/>
    </location>
</feature>
<dbReference type="InterPro" id="IPR003593">
    <property type="entry name" value="AAA+_ATPase"/>
</dbReference>
<sequence length="598" mass="65492">KGTEGNGERVILDGSIRGIAKPGRMLAIMGPSGSGKSTLLHAVSGKVKKDKKISLSGKRYINNVPLTGDSKIPSAFIEQEVNFFPHMTVKETLDFRVELKMGACLKTKMERDDLVKELMDQLGLTKSANTIVGNAKVRGLSGGERKRLSIACEMISSPPVIFLDEPTSGLDSYQATQIIETLRKLADQGKTIVAVIHQPSQHTFQLFDDLLLISEGKLMYFGERSKVRDYMSDLGYGCEQEVGTAEHVLDCVSRVVGSDTEAEKESIQRIETIAKAADSHAREWVQFDQDDKSDEDAKEKHAKKMKHIVDLTTTHPGTNVFHQFKLLFGRSVQETLRGKAAIIIKVVQQVTLGVIYGGIYTLGDNQASIMDRFGLLSLIIIGATNMAMAGTIRSFPKEKAIVSVELASSMYRTFPYFISKAISELPLIGVFNAIFCSLVYPLARLQKGKFKTFLGLTSLHSIASEAVGLLIGSFSPSSDVALALFPPIIVLNIIFDGKNISEENTPPLLRWVNKIGLIRWGFTGLAVNEFDGLEFNTGGPRRGPVARTGEDALARFGLEGKTVDEVIGAQTKIIAGCWLLSFLGLALSRQKYEVMQNP</sequence>
<proteinExistence type="predicted"/>
<keyword evidence="6 8" id="KW-1133">Transmembrane helix</keyword>
<keyword evidence="7 8" id="KW-0472">Membrane</keyword>
<feature type="transmembrane region" description="Helical" evidence="8">
    <location>
        <begin position="416"/>
        <end position="440"/>
    </location>
</feature>
<feature type="transmembrane region" description="Helical" evidence="8">
    <location>
        <begin position="340"/>
        <end position="363"/>
    </location>
</feature>
<dbReference type="Pfam" id="PF00005">
    <property type="entry name" value="ABC_tran"/>
    <property type="match status" value="1"/>
</dbReference>
<dbReference type="InterPro" id="IPR043926">
    <property type="entry name" value="ABCG_dom"/>
</dbReference>
<keyword evidence="5" id="KW-0067">ATP-binding</keyword>
<dbReference type="PANTHER" id="PTHR48041">
    <property type="entry name" value="ABC TRANSPORTER G FAMILY MEMBER 28"/>
    <property type="match status" value="1"/>
</dbReference>
<reference evidence="10 11" key="2">
    <citation type="journal article" date="2008" name="Nature">
        <title>The Phaeodactylum genome reveals the evolutionary history of diatom genomes.</title>
        <authorList>
            <person name="Bowler C."/>
            <person name="Allen A.E."/>
            <person name="Badger J.H."/>
            <person name="Grimwood J."/>
            <person name="Jabbari K."/>
            <person name="Kuo A."/>
            <person name="Maheswari U."/>
            <person name="Martens C."/>
            <person name="Maumus F."/>
            <person name="Otillar R.P."/>
            <person name="Rayko E."/>
            <person name="Salamov A."/>
            <person name="Vandepoele K."/>
            <person name="Beszteri B."/>
            <person name="Gruber A."/>
            <person name="Heijde M."/>
            <person name="Katinka M."/>
            <person name="Mock T."/>
            <person name="Valentin K."/>
            <person name="Verret F."/>
            <person name="Berges J.A."/>
            <person name="Brownlee C."/>
            <person name="Cadoret J.P."/>
            <person name="Chiovitti A."/>
            <person name="Choi C.J."/>
            <person name="Coesel S."/>
            <person name="De Martino A."/>
            <person name="Detter J.C."/>
            <person name="Durkin C."/>
            <person name="Falciatore A."/>
            <person name="Fournet J."/>
            <person name="Haruta M."/>
            <person name="Huysman M.J."/>
            <person name="Jenkins B.D."/>
            <person name="Jiroutova K."/>
            <person name="Jorgensen R.E."/>
            <person name="Joubert Y."/>
            <person name="Kaplan A."/>
            <person name="Kroger N."/>
            <person name="Kroth P.G."/>
            <person name="La Roche J."/>
            <person name="Lindquist E."/>
            <person name="Lommer M."/>
            <person name="Martin-Jezequel V."/>
            <person name="Lopez P.J."/>
            <person name="Lucas S."/>
            <person name="Mangogna M."/>
            <person name="McGinnis K."/>
            <person name="Medlin L.K."/>
            <person name="Montsant A."/>
            <person name="Oudot-Le Secq M.P."/>
            <person name="Napoli C."/>
            <person name="Obornik M."/>
            <person name="Parker M.S."/>
            <person name="Petit J.L."/>
            <person name="Porcel B.M."/>
            <person name="Poulsen N."/>
            <person name="Robison M."/>
            <person name="Rychlewski L."/>
            <person name="Rynearson T.A."/>
            <person name="Schmutz J."/>
            <person name="Shapiro H."/>
            <person name="Siaut M."/>
            <person name="Stanley M."/>
            <person name="Sussman M.R."/>
            <person name="Taylor A.R."/>
            <person name="Vardi A."/>
            <person name="von Dassow P."/>
            <person name="Vyverman W."/>
            <person name="Willis A."/>
            <person name="Wyrwicz L.S."/>
            <person name="Rokhsar D.S."/>
            <person name="Weissenbach J."/>
            <person name="Armbrust E.V."/>
            <person name="Green B.R."/>
            <person name="Van de Peer Y."/>
            <person name="Grigoriev I.V."/>
        </authorList>
    </citation>
    <scope>NUCLEOTIDE SEQUENCE [LARGE SCALE GENOMIC DNA]</scope>
    <source>
        <strain evidence="10 11">CCMP1335</strain>
    </source>
</reference>
<dbReference type="InterPro" id="IPR027417">
    <property type="entry name" value="P-loop_NTPase"/>
</dbReference>
<reference evidence="10 11" key="1">
    <citation type="journal article" date="2004" name="Science">
        <title>The genome of the diatom Thalassiosira pseudonana: ecology, evolution, and metabolism.</title>
        <authorList>
            <person name="Armbrust E.V."/>
            <person name="Berges J.A."/>
            <person name="Bowler C."/>
            <person name="Green B.R."/>
            <person name="Martinez D."/>
            <person name="Putnam N.H."/>
            <person name="Zhou S."/>
            <person name="Allen A.E."/>
            <person name="Apt K.E."/>
            <person name="Bechner M."/>
            <person name="Brzezinski M.A."/>
            <person name="Chaal B.K."/>
            <person name="Chiovitti A."/>
            <person name="Davis A.K."/>
            <person name="Demarest M.S."/>
            <person name="Detter J.C."/>
            <person name="Glavina T."/>
            <person name="Goodstein D."/>
            <person name="Hadi M.Z."/>
            <person name="Hellsten U."/>
            <person name="Hildebrand M."/>
            <person name="Jenkins B.D."/>
            <person name="Jurka J."/>
            <person name="Kapitonov V.V."/>
            <person name="Kroger N."/>
            <person name="Lau W.W."/>
            <person name="Lane T.W."/>
            <person name="Larimer F.W."/>
            <person name="Lippmeier J.C."/>
            <person name="Lucas S."/>
            <person name="Medina M."/>
            <person name="Montsant A."/>
            <person name="Obornik M."/>
            <person name="Parker M.S."/>
            <person name="Palenik B."/>
            <person name="Pazour G.J."/>
            <person name="Richardson P.M."/>
            <person name="Rynearson T.A."/>
            <person name="Saito M.A."/>
            <person name="Schwartz D.C."/>
            <person name="Thamatrakoln K."/>
            <person name="Valentin K."/>
            <person name="Vardi A."/>
            <person name="Wilkerson F.P."/>
            <person name="Rokhsar D.S."/>
        </authorList>
    </citation>
    <scope>NUCLEOTIDE SEQUENCE [LARGE SCALE GENOMIC DNA]</scope>
    <source>
        <strain evidence="10 11">CCMP1335</strain>
    </source>
</reference>
<keyword evidence="4" id="KW-0547">Nucleotide-binding</keyword>
<dbReference type="eggNOG" id="KOG0061">
    <property type="taxonomic scope" value="Eukaryota"/>
</dbReference>
<feature type="transmembrane region" description="Helical" evidence="8">
    <location>
        <begin position="375"/>
        <end position="396"/>
    </location>
</feature>
<dbReference type="GO" id="GO:0016020">
    <property type="term" value="C:membrane"/>
    <property type="evidence" value="ECO:0000318"/>
    <property type="project" value="GO_Central"/>
</dbReference>
<organism evidence="10 11">
    <name type="scientific">Thalassiosira pseudonana</name>
    <name type="common">Marine diatom</name>
    <name type="synonym">Cyclotella nana</name>
    <dbReference type="NCBI Taxonomy" id="35128"/>
    <lineage>
        <taxon>Eukaryota</taxon>
        <taxon>Sar</taxon>
        <taxon>Stramenopiles</taxon>
        <taxon>Ochrophyta</taxon>
        <taxon>Bacillariophyta</taxon>
        <taxon>Coscinodiscophyceae</taxon>
        <taxon>Thalassiosirophycidae</taxon>
        <taxon>Thalassiosirales</taxon>
        <taxon>Thalassiosiraceae</taxon>
        <taxon>Thalassiosira</taxon>
    </lineage>
</organism>